<comment type="caution">
    <text evidence="3">The sequence shown here is derived from an EMBL/GenBank/DDBJ whole genome shotgun (WGS) entry which is preliminary data.</text>
</comment>
<dbReference type="InterPro" id="IPR012334">
    <property type="entry name" value="Pectin_lyas_fold"/>
</dbReference>
<dbReference type="NCBIfam" id="TIGR01731">
    <property type="entry name" value="fil_hemag_20aa"/>
    <property type="match status" value="20"/>
</dbReference>
<dbReference type="EMBL" id="JAPKNE010000011">
    <property type="protein sequence ID" value="MCX5576296.1"/>
    <property type="molecule type" value="Genomic_DNA"/>
</dbReference>
<reference evidence="3" key="1">
    <citation type="submission" date="2022-11" db="EMBL/GenBank/DDBJ databases">
        <title>Biodiversity and phylogenetic relationships of bacteria.</title>
        <authorList>
            <person name="Machado R.A.R."/>
            <person name="Bhat A."/>
            <person name="Loulou A."/>
            <person name="Kallel S."/>
        </authorList>
    </citation>
    <scope>NUCLEOTIDE SEQUENCE</scope>
    <source>
        <strain evidence="3">E-TC7</strain>
    </source>
</reference>
<evidence type="ECO:0000313" key="3">
    <source>
        <dbReference type="EMBL" id="MCX5576296.1"/>
    </source>
</evidence>
<sequence>MNKRLYRIVFNKARGMLMVVSELARGCSGSAPSSGIQHCHQRLICRIGAISLSLWLAGGAVTVQAAGIVADKSAPNKQQPTIISTANGTPQVNIQTPSAGGVSRNTFSQFDVDQSGVVLNNSHKNAATQLGGMVAANPWLAKGEAKIILNEVNARDPSHLNGFIEVAGQKADVVIASPSGITCNGCGFINAGRATLTTGTAQMQNGQITGYRVEQGEIHISGNGMNATGQSHTDIIGRAVQINAAIHAQDLRVTTGRNSVDAAHEQIAALADNGTAKPSLALDVSQVGGMYAGKIRLRGTEKGVGVRNAGNIGAEAGMVTLSADGRIENSGAIWSSTDVALSGSASMQNSGSIAAQRNVSLTGNTIASTGTLAAGVQPDGTLGRDGDITLNASGKLEMHGLNAAGGNVSASGLGLDASGSLTQAKNITLNAGQGDISTTSAQIVANDRLSVTTYGTLDNSSGLLAADRVTLTAKKLQNQKGQISQSGTQTLELNHRDGIDNRDGTIAANAAVTLSAAALDNRKGQILAADAGSLSLQTAGAADNREGVLAAAESVSVTADQLFNDSGLITAEKGRVALASVKPITNVSGQIAARTTLSLESGALNNNSGLIQSGSAMSINTRGNAISNKDTLATGGIVSFGELDVRASTIDNQYGMLAGAQKSTIQATRVDNRNGTLASEATLQLDALSVDNRFGTVSATGALNARTGTLENTQGTLVSGDDAHIETAQIVNQGGLIAAQRDVTLTAQRLDNDGGGLVQSGGDLTLDVEHISNRESGDTGGIVSQGNIAILAAEVQNDTGVVLAGKQATLDTTRFSNIAGTLVALDALTLATRSDTDNRQGVMQGNGIFLDTHGYQLDNQQGTLYSLASMQLATAILNNQNGTIGAKSDITLHAASLDNRAGGRVVSEQAIALNLERLDNHEGQIQSFGNLMVNAVSGVIDNTLGLMRSGATVTLNAASLINRNTQAAEKGIEGLDVAIVSQQLDNAQGTVISGDTLHITQAETLNNAQGELSAAGTLSLSGAALRLINTDGVVIGGENVTLEADSLTGDGQILSLGDMMVRTQQSFNNAGDVIANGSMTFTTPGSVTNSGNLLAGAKLDLSAASLLNTASGEIAAGATWLTVSSSLSNYGLIDGSQTWIKADTLSNVGTGRLYGDHISLQATTLNNLAQDGTAATIAGRQRVDIGAGTINNRDHALIYSDGVLAIGGRVDENGFATGQAQTLNNHSATIESAGDMALSVSQLNNINDHFSTEVAWISTEQIHEYQHSGSPNRWSADDEGVFVDHNSSDDLLNLNTPDDTGANNDNFYEYSYTRTIEEEVIAESDPGKILSGGQMTISADHVLNDKSQIVAGGTLGIFADTVDNFMPEGSRWITDAGSVTHYSRKTKKGGDSQGKSTSDYLPPVVIQSITLSPGKMEGYSQAEGSGMTLSPTTAHGTDAALSGTGSLSVDVDAASPEQEKLAPVLPAGNTAGKWIETPASGAEGDVIRAIAPDIRLPDNSLFNTLPAPDARYLIETDPRFTNNKEWLGSDYMQDAFALDHDNMHKRLGDGYYEQRLVREQVIALTGERYLGDHRDDETQFKALMDAGIA</sequence>
<dbReference type="InterPro" id="IPR024973">
    <property type="entry name" value="ESPR"/>
</dbReference>
<dbReference type="InterPro" id="IPR010069">
    <property type="entry name" value="CdiA_FHA1_rpt"/>
</dbReference>
<evidence type="ECO:0000256" key="1">
    <source>
        <dbReference type="SAM" id="MobiDB-lite"/>
    </source>
</evidence>
<keyword evidence="4" id="KW-1185">Reference proteome</keyword>
<gene>
    <name evidence="3" type="ORF">OSH03_20305</name>
</gene>
<dbReference type="Gene3D" id="2.160.20.10">
    <property type="entry name" value="Single-stranded right-handed beta-helix, Pectin lyase-like"/>
    <property type="match status" value="1"/>
</dbReference>
<dbReference type="InterPro" id="IPR008638">
    <property type="entry name" value="FhaB/CdiA-like_TPS"/>
</dbReference>
<dbReference type="Pfam" id="PF05860">
    <property type="entry name" value="TPS"/>
    <property type="match status" value="1"/>
</dbReference>
<organism evidence="3 4">
    <name type="scientific">Enterobacter nematophilus</name>
    <dbReference type="NCBI Taxonomy" id="2994648"/>
    <lineage>
        <taxon>Bacteria</taxon>
        <taxon>Pseudomonadati</taxon>
        <taxon>Pseudomonadota</taxon>
        <taxon>Gammaproteobacteria</taxon>
        <taxon>Enterobacterales</taxon>
        <taxon>Enterobacteriaceae</taxon>
        <taxon>Enterobacter</taxon>
    </lineage>
</organism>
<dbReference type="Pfam" id="PF13018">
    <property type="entry name" value="ESPR"/>
    <property type="match status" value="1"/>
</dbReference>
<feature type="region of interest" description="Disordered" evidence="1">
    <location>
        <begin position="1416"/>
        <end position="1436"/>
    </location>
</feature>
<name>A0ABT3W369_9ENTR</name>
<feature type="domain" description="Filamentous haemagglutinin FhaB/tRNA nuclease CdiA-like TPS" evidence="2">
    <location>
        <begin position="86"/>
        <end position="206"/>
    </location>
</feature>
<dbReference type="SUPFAM" id="SSF51126">
    <property type="entry name" value="Pectin lyase-like"/>
    <property type="match status" value="1"/>
</dbReference>
<proteinExistence type="predicted"/>
<dbReference type="Proteomes" id="UP001146015">
    <property type="component" value="Unassembled WGS sequence"/>
</dbReference>
<dbReference type="SMART" id="SM00912">
    <property type="entry name" value="Haemagg_act"/>
    <property type="match status" value="1"/>
</dbReference>
<protein>
    <submittedName>
        <fullName evidence="3">Filamentous hemagglutinin N-terminal domain-containing protein</fullName>
    </submittedName>
</protein>
<dbReference type="Pfam" id="PF05594">
    <property type="entry name" value="Fil_haemagg"/>
    <property type="match status" value="10"/>
</dbReference>
<evidence type="ECO:0000259" key="2">
    <source>
        <dbReference type="SMART" id="SM00912"/>
    </source>
</evidence>
<evidence type="ECO:0000313" key="4">
    <source>
        <dbReference type="Proteomes" id="UP001146015"/>
    </source>
</evidence>
<dbReference type="InterPro" id="IPR008619">
    <property type="entry name" value="Filamentous_hemagglutn_rpt"/>
</dbReference>
<accession>A0ABT3W369</accession>
<dbReference type="NCBIfam" id="TIGR01901">
    <property type="entry name" value="adhes_NPXG"/>
    <property type="match status" value="1"/>
</dbReference>
<dbReference type="InterPro" id="IPR011050">
    <property type="entry name" value="Pectin_lyase_fold/virulence"/>
</dbReference>